<feature type="compositionally biased region" description="Low complexity" evidence="1">
    <location>
        <begin position="9"/>
        <end position="19"/>
    </location>
</feature>
<proteinExistence type="predicted"/>
<dbReference type="EMBL" id="GBRH01210747">
    <property type="protein sequence ID" value="JAD87148.1"/>
    <property type="molecule type" value="Transcribed_RNA"/>
</dbReference>
<organism evidence="2">
    <name type="scientific">Arundo donax</name>
    <name type="common">Giant reed</name>
    <name type="synonym">Donax arundinaceus</name>
    <dbReference type="NCBI Taxonomy" id="35708"/>
    <lineage>
        <taxon>Eukaryota</taxon>
        <taxon>Viridiplantae</taxon>
        <taxon>Streptophyta</taxon>
        <taxon>Embryophyta</taxon>
        <taxon>Tracheophyta</taxon>
        <taxon>Spermatophyta</taxon>
        <taxon>Magnoliopsida</taxon>
        <taxon>Liliopsida</taxon>
        <taxon>Poales</taxon>
        <taxon>Poaceae</taxon>
        <taxon>PACMAD clade</taxon>
        <taxon>Arundinoideae</taxon>
        <taxon>Arundineae</taxon>
        <taxon>Arundo</taxon>
    </lineage>
</organism>
<evidence type="ECO:0000256" key="1">
    <source>
        <dbReference type="SAM" id="MobiDB-lite"/>
    </source>
</evidence>
<accession>A0A0A9DKF8</accession>
<reference evidence="2" key="1">
    <citation type="submission" date="2014-09" db="EMBL/GenBank/DDBJ databases">
        <authorList>
            <person name="Magalhaes I.L.F."/>
            <person name="Oliveira U."/>
            <person name="Santos F.R."/>
            <person name="Vidigal T.H.D.A."/>
            <person name="Brescovit A.D."/>
            <person name="Santos A.J."/>
        </authorList>
    </citation>
    <scope>NUCLEOTIDE SEQUENCE</scope>
    <source>
        <tissue evidence="2">Shoot tissue taken approximately 20 cm above the soil surface</tissue>
    </source>
</reference>
<protein>
    <submittedName>
        <fullName evidence="2">Uncharacterized protein</fullName>
    </submittedName>
</protein>
<name>A0A0A9DKF8_ARUDO</name>
<sequence length="77" mass="8840">MTQPHVEMPSPSSSESPHSLYGITKRHNVRLTNQQGSSRKRFGSQGSQAKRSKCEISRRWKSCLRIYAHTLSQLQKK</sequence>
<evidence type="ECO:0000313" key="2">
    <source>
        <dbReference type="EMBL" id="JAD87148.1"/>
    </source>
</evidence>
<dbReference type="AlphaFoldDB" id="A0A0A9DKF8"/>
<reference evidence="2" key="2">
    <citation type="journal article" date="2015" name="Data Brief">
        <title>Shoot transcriptome of the giant reed, Arundo donax.</title>
        <authorList>
            <person name="Barrero R.A."/>
            <person name="Guerrero F.D."/>
            <person name="Moolhuijzen P."/>
            <person name="Goolsby J.A."/>
            <person name="Tidwell J."/>
            <person name="Bellgard S.E."/>
            <person name="Bellgard M.I."/>
        </authorList>
    </citation>
    <scope>NUCLEOTIDE SEQUENCE</scope>
    <source>
        <tissue evidence="2">Shoot tissue taken approximately 20 cm above the soil surface</tissue>
    </source>
</reference>
<feature type="region of interest" description="Disordered" evidence="1">
    <location>
        <begin position="1"/>
        <end position="53"/>
    </location>
</feature>